<comment type="caution">
    <text evidence="1">The sequence shown here is derived from an EMBL/GenBank/DDBJ whole genome shotgun (WGS) entry which is preliminary data.</text>
</comment>
<keyword evidence="2" id="KW-1185">Reference proteome</keyword>
<reference evidence="1 2" key="1">
    <citation type="journal article" date="2011" name="Cell">
        <title>The monarch butterfly genome yields insights into long-distance migration.</title>
        <authorList>
            <person name="Zhan S."/>
            <person name="Merlin C."/>
            <person name="Boore J.L."/>
            <person name="Reppert S.M."/>
        </authorList>
    </citation>
    <scope>NUCLEOTIDE SEQUENCE [LARGE SCALE GENOMIC DNA]</scope>
    <source>
        <strain evidence="1">F-2</strain>
    </source>
</reference>
<evidence type="ECO:0000313" key="2">
    <source>
        <dbReference type="Proteomes" id="UP000007151"/>
    </source>
</evidence>
<dbReference type="InParanoid" id="A0A212EUT9"/>
<name>A0A212EUT9_DANPL</name>
<sequence>MYGCATSYADWPAATPVCSYNRNAL</sequence>
<organism evidence="1 2">
    <name type="scientific">Danaus plexippus plexippus</name>
    <dbReference type="NCBI Taxonomy" id="278856"/>
    <lineage>
        <taxon>Eukaryota</taxon>
        <taxon>Metazoa</taxon>
        <taxon>Ecdysozoa</taxon>
        <taxon>Arthropoda</taxon>
        <taxon>Hexapoda</taxon>
        <taxon>Insecta</taxon>
        <taxon>Pterygota</taxon>
        <taxon>Neoptera</taxon>
        <taxon>Endopterygota</taxon>
        <taxon>Lepidoptera</taxon>
        <taxon>Glossata</taxon>
        <taxon>Ditrysia</taxon>
        <taxon>Papilionoidea</taxon>
        <taxon>Nymphalidae</taxon>
        <taxon>Danainae</taxon>
        <taxon>Danaini</taxon>
        <taxon>Danaina</taxon>
        <taxon>Danaus</taxon>
        <taxon>Danaus</taxon>
    </lineage>
</organism>
<gene>
    <name evidence="1" type="ORF">KGM_207862A</name>
</gene>
<protein>
    <submittedName>
        <fullName evidence="1">Uncharacterized protein</fullName>
    </submittedName>
</protein>
<proteinExistence type="predicted"/>
<dbReference type="Proteomes" id="UP000007151">
    <property type="component" value="Unassembled WGS sequence"/>
</dbReference>
<dbReference type="KEGG" id="dpl:KGM_207862A"/>
<dbReference type="EMBL" id="AGBW02012292">
    <property type="protein sequence ID" value="OWR45270.1"/>
    <property type="molecule type" value="Genomic_DNA"/>
</dbReference>
<dbReference type="AlphaFoldDB" id="A0A212EUT9"/>
<evidence type="ECO:0000313" key="1">
    <source>
        <dbReference type="EMBL" id="OWR45270.1"/>
    </source>
</evidence>
<accession>A0A212EUT9</accession>
<feature type="non-terminal residue" evidence="1">
    <location>
        <position position="25"/>
    </location>
</feature>